<feature type="transmembrane region" description="Helical" evidence="8">
    <location>
        <begin position="171"/>
        <end position="193"/>
    </location>
</feature>
<comment type="similarity">
    <text evidence="6">Belongs to the major facilitator superfamily. Spinster (TC 2.A.1.49) family.</text>
</comment>
<keyword evidence="5 8" id="KW-0472">Membrane</keyword>
<evidence type="ECO:0000256" key="4">
    <source>
        <dbReference type="ARBA" id="ARBA00022989"/>
    </source>
</evidence>
<dbReference type="PANTHER" id="PTHR23505">
    <property type="entry name" value="SPINSTER"/>
    <property type="match status" value="1"/>
</dbReference>
<feature type="transmembrane region" description="Helical" evidence="8">
    <location>
        <begin position="382"/>
        <end position="400"/>
    </location>
</feature>
<dbReference type="AlphaFoldDB" id="A0AAV9XVG2"/>
<dbReference type="InterPro" id="IPR044770">
    <property type="entry name" value="MFS_spinster-like"/>
</dbReference>
<evidence type="ECO:0000256" key="6">
    <source>
        <dbReference type="ARBA" id="ARBA00024338"/>
    </source>
</evidence>
<dbReference type="PANTHER" id="PTHR23505:SF52">
    <property type="entry name" value="MAJOR FACILITATOR SUPERFAMILY PROTEIN"/>
    <property type="match status" value="1"/>
</dbReference>
<dbReference type="Proteomes" id="UP001311799">
    <property type="component" value="Unassembled WGS sequence"/>
</dbReference>
<keyword evidence="3 8" id="KW-0812">Transmembrane</keyword>
<dbReference type="InterPro" id="IPR036259">
    <property type="entry name" value="MFS_trans_sf"/>
</dbReference>
<feature type="region of interest" description="Disordered" evidence="7">
    <location>
        <begin position="1"/>
        <end position="21"/>
    </location>
</feature>
<feature type="transmembrane region" description="Helical" evidence="8">
    <location>
        <begin position="406"/>
        <end position="431"/>
    </location>
</feature>
<dbReference type="Pfam" id="PF07690">
    <property type="entry name" value="MFS_1"/>
    <property type="match status" value="1"/>
</dbReference>
<feature type="transmembrane region" description="Helical" evidence="8">
    <location>
        <begin position="237"/>
        <end position="260"/>
    </location>
</feature>
<feature type="transmembrane region" description="Helical" evidence="8">
    <location>
        <begin position="340"/>
        <end position="361"/>
    </location>
</feature>
<feature type="transmembrane region" description="Helical" evidence="8">
    <location>
        <begin position="140"/>
        <end position="165"/>
    </location>
</feature>
<evidence type="ECO:0000313" key="9">
    <source>
        <dbReference type="EMBL" id="KAK6588478.1"/>
    </source>
</evidence>
<dbReference type="InterPro" id="IPR011701">
    <property type="entry name" value="MFS"/>
</dbReference>
<dbReference type="Gene3D" id="1.20.1250.20">
    <property type="entry name" value="MFS general substrate transporter like domains"/>
    <property type="match status" value="2"/>
</dbReference>
<dbReference type="SUPFAM" id="SSF103473">
    <property type="entry name" value="MFS general substrate transporter"/>
    <property type="match status" value="1"/>
</dbReference>
<gene>
    <name evidence="9" type="ORF">RS030_4637</name>
</gene>
<accession>A0AAV9XVG2</accession>
<reference evidence="9 10" key="1">
    <citation type="submission" date="2023-10" db="EMBL/GenBank/DDBJ databases">
        <title>Comparative genomics analysis reveals potential genetic determinants of host preference in Cryptosporidium xiaoi.</title>
        <authorList>
            <person name="Xiao L."/>
            <person name="Li J."/>
        </authorList>
    </citation>
    <scope>NUCLEOTIDE SEQUENCE [LARGE SCALE GENOMIC DNA]</scope>
    <source>
        <strain evidence="9 10">52996</strain>
    </source>
</reference>
<keyword evidence="4 8" id="KW-1133">Transmembrane helix</keyword>
<dbReference type="EMBL" id="JAWDEY010000032">
    <property type="protein sequence ID" value="KAK6588478.1"/>
    <property type="molecule type" value="Genomic_DNA"/>
</dbReference>
<keyword evidence="10" id="KW-1185">Reference proteome</keyword>
<sequence length="542" mass="61371">MSIETVSTSPSPPNSQRSTKNQKFNEYVNSLENSIDEHLFQRIVPSLYGYSSLHGCIDQLIPTSYKILETTIGLSPQSLGFLTFSQKFSQGFFTLLSGIICDRYINRLNHLNKVENEPLVNIESNKMSEIRDIQRYKDFLMIWPAYLMMITTIGWGVVMMLMIFATNMFQMLILLCVLGVFMSLMGPLTQSIIGTFNDIGRSEHFGNIFLAQNIGRLFCISATANIISQYFDFKWTLIMFSLLSFIFSVYLYKAFILYSFGKNNAKDFLSLTNEHFPPNKVNNADYLGKRSISELMSEYSYIIYNKSAWLMLFMGIVNGIPRHSLSFTMMWLQYCGLSPLLSTIVYSSSWISAILISPFVGKASDYVESLYPSVGRQILAQSAIFLRIILMLILLIYIPWGSSYFLFYLVVSVLIGFMAGWPGVGAARPILCQIVEPHHRATLFAIFSLFETIGSALFGAPLVGILAQNIFGYNLSLKKDIATIISNNDPAEINILKSNANALANSMICMTIIPWILTIVLFGLLRLTCKEDMQNERKQTEY</sequence>
<dbReference type="GO" id="GO:0022857">
    <property type="term" value="F:transmembrane transporter activity"/>
    <property type="evidence" value="ECO:0007669"/>
    <property type="project" value="InterPro"/>
</dbReference>
<feature type="transmembrane region" description="Helical" evidence="8">
    <location>
        <begin position="443"/>
        <end position="467"/>
    </location>
</feature>
<evidence type="ECO:0000256" key="3">
    <source>
        <dbReference type="ARBA" id="ARBA00022692"/>
    </source>
</evidence>
<comment type="caution">
    <text evidence="9">The sequence shown here is derived from an EMBL/GenBank/DDBJ whole genome shotgun (WGS) entry which is preliminary data.</text>
</comment>
<feature type="transmembrane region" description="Helical" evidence="8">
    <location>
        <begin position="502"/>
        <end position="525"/>
    </location>
</feature>
<proteinExistence type="inferred from homology"/>
<evidence type="ECO:0000256" key="8">
    <source>
        <dbReference type="SAM" id="Phobius"/>
    </source>
</evidence>
<evidence type="ECO:0000256" key="1">
    <source>
        <dbReference type="ARBA" id="ARBA00004141"/>
    </source>
</evidence>
<evidence type="ECO:0000256" key="2">
    <source>
        <dbReference type="ARBA" id="ARBA00022448"/>
    </source>
</evidence>
<dbReference type="GO" id="GO:0016020">
    <property type="term" value="C:membrane"/>
    <property type="evidence" value="ECO:0007669"/>
    <property type="project" value="UniProtKB-SubCell"/>
</dbReference>
<protein>
    <submittedName>
        <fullName evidence="9">Uncharacterized protein</fullName>
    </submittedName>
</protein>
<name>A0AAV9XVG2_9CRYT</name>
<organism evidence="9 10">
    <name type="scientific">Cryptosporidium xiaoi</name>
    <dbReference type="NCBI Taxonomy" id="659607"/>
    <lineage>
        <taxon>Eukaryota</taxon>
        <taxon>Sar</taxon>
        <taxon>Alveolata</taxon>
        <taxon>Apicomplexa</taxon>
        <taxon>Conoidasida</taxon>
        <taxon>Coccidia</taxon>
        <taxon>Eucoccidiorida</taxon>
        <taxon>Eimeriorina</taxon>
        <taxon>Cryptosporidiidae</taxon>
        <taxon>Cryptosporidium</taxon>
    </lineage>
</organism>
<keyword evidence="2" id="KW-0813">Transport</keyword>
<comment type="subcellular location">
    <subcellularLocation>
        <location evidence="1">Membrane</location>
        <topology evidence="1">Multi-pass membrane protein</topology>
    </subcellularLocation>
</comment>
<evidence type="ECO:0000313" key="10">
    <source>
        <dbReference type="Proteomes" id="UP001311799"/>
    </source>
</evidence>
<feature type="transmembrane region" description="Helical" evidence="8">
    <location>
        <begin position="299"/>
        <end position="320"/>
    </location>
</feature>
<evidence type="ECO:0000256" key="7">
    <source>
        <dbReference type="SAM" id="MobiDB-lite"/>
    </source>
</evidence>
<evidence type="ECO:0000256" key="5">
    <source>
        <dbReference type="ARBA" id="ARBA00023136"/>
    </source>
</evidence>